<keyword evidence="1" id="KW-0732">Signal</keyword>
<evidence type="ECO:0000313" key="2">
    <source>
        <dbReference type="EMBL" id="GIY01238.1"/>
    </source>
</evidence>
<name>A0AAV4PUD8_CAEEX</name>
<feature type="signal peptide" evidence="1">
    <location>
        <begin position="1"/>
        <end position="24"/>
    </location>
</feature>
<feature type="chain" id="PRO_5043808711" evidence="1">
    <location>
        <begin position="25"/>
        <end position="195"/>
    </location>
</feature>
<protein>
    <submittedName>
        <fullName evidence="2">Segmentation protein cap'n'collar</fullName>
    </submittedName>
</protein>
<dbReference type="Proteomes" id="UP001054945">
    <property type="component" value="Unassembled WGS sequence"/>
</dbReference>
<organism evidence="2 3">
    <name type="scientific">Caerostris extrusa</name>
    <name type="common">Bark spider</name>
    <name type="synonym">Caerostris bankana</name>
    <dbReference type="NCBI Taxonomy" id="172846"/>
    <lineage>
        <taxon>Eukaryota</taxon>
        <taxon>Metazoa</taxon>
        <taxon>Ecdysozoa</taxon>
        <taxon>Arthropoda</taxon>
        <taxon>Chelicerata</taxon>
        <taxon>Arachnida</taxon>
        <taxon>Araneae</taxon>
        <taxon>Araneomorphae</taxon>
        <taxon>Entelegynae</taxon>
        <taxon>Araneoidea</taxon>
        <taxon>Araneidae</taxon>
        <taxon>Caerostris</taxon>
    </lineage>
</organism>
<keyword evidence="3" id="KW-1185">Reference proteome</keyword>
<sequence length="195" mass="21857">MQSNKKINNDLFLLILLIARLGLSPDTRINNRWNREPESSSVFLGPTSAYTQTNFHAPFSNNIYPHPKSVEYNELDEATILFSRLNLYNSLRNTRDDLIALVANSLDQDGCKQYGANHPPDGVGNGLSDHSLQAANGNAIQAVNNGHTDEREGSLLLDVELSPEREKNRFCFKVAEINNWMNLSVPKKSTKIMNT</sequence>
<proteinExistence type="predicted"/>
<dbReference type="AlphaFoldDB" id="A0AAV4PUD8"/>
<accession>A0AAV4PUD8</accession>
<evidence type="ECO:0000313" key="3">
    <source>
        <dbReference type="Proteomes" id="UP001054945"/>
    </source>
</evidence>
<gene>
    <name evidence="2" type="primary">cnc</name>
    <name evidence="2" type="ORF">CEXT_459511</name>
</gene>
<comment type="caution">
    <text evidence="2">The sequence shown here is derived from an EMBL/GenBank/DDBJ whole genome shotgun (WGS) entry which is preliminary data.</text>
</comment>
<evidence type="ECO:0000256" key="1">
    <source>
        <dbReference type="SAM" id="SignalP"/>
    </source>
</evidence>
<reference evidence="2 3" key="1">
    <citation type="submission" date="2021-06" db="EMBL/GenBank/DDBJ databases">
        <title>Caerostris extrusa draft genome.</title>
        <authorList>
            <person name="Kono N."/>
            <person name="Arakawa K."/>
        </authorList>
    </citation>
    <scope>NUCLEOTIDE SEQUENCE [LARGE SCALE GENOMIC DNA]</scope>
</reference>
<dbReference type="EMBL" id="BPLR01005286">
    <property type="protein sequence ID" value="GIY01238.1"/>
    <property type="molecule type" value="Genomic_DNA"/>
</dbReference>